<dbReference type="InterPro" id="IPR032675">
    <property type="entry name" value="LRR_dom_sf"/>
</dbReference>
<dbReference type="Pfam" id="PF08387">
    <property type="entry name" value="FBD"/>
    <property type="match status" value="1"/>
</dbReference>
<dbReference type="SUPFAM" id="SSF52047">
    <property type="entry name" value="RNI-like"/>
    <property type="match status" value="1"/>
</dbReference>
<dbReference type="Proteomes" id="UP001140949">
    <property type="component" value="Unassembled WGS sequence"/>
</dbReference>
<dbReference type="PROSITE" id="PS50181">
    <property type="entry name" value="FBOX"/>
    <property type="match status" value="1"/>
</dbReference>
<dbReference type="PANTHER" id="PTHR34145:SF28">
    <property type="entry name" value="F-BOX DOMAIN-CONTAINING PROTEIN"/>
    <property type="match status" value="1"/>
</dbReference>
<protein>
    <submittedName>
        <fullName evidence="3">F-box/FBD/LRR-repeat protein isoform X2</fullName>
    </submittedName>
</protein>
<dbReference type="Gene3D" id="1.20.1280.50">
    <property type="match status" value="1"/>
</dbReference>
<dbReference type="InterPro" id="IPR001810">
    <property type="entry name" value="F-box_dom"/>
</dbReference>
<evidence type="ECO:0000313" key="3">
    <source>
        <dbReference type="EMBL" id="KAJ6801341.1"/>
    </source>
</evidence>
<evidence type="ECO:0000259" key="2">
    <source>
        <dbReference type="PROSITE" id="PS50181"/>
    </source>
</evidence>
<reference evidence="3" key="2">
    <citation type="submission" date="2023-04" db="EMBL/GenBank/DDBJ databases">
        <authorList>
            <person name="Bruccoleri R.E."/>
            <person name="Oakeley E.J."/>
            <person name="Faust A.-M."/>
            <person name="Dessus-Babus S."/>
            <person name="Altorfer M."/>
            <person name="Burckhardt D."/>
            <person name="Oertli M."/>
            <person name="Naumann U."/>
            <person name="Petersen F."/>
            <person name="Wong J."/>
        </authorList>
    </citation>
    <scope>NUCLEOTIDE SEQUENCE</scope>
    <source>
        <strain evidence="3">GSM-AAB239-AS_SAM_17_03QT</strain>
        <tissue evidence="3">Leaf</tissue>
    </source>
</reference>
<keyword evidence="4" id="KW-1185">Reference proteome</keyword>
<comment type="caution">
    <text evidence="3">The sequence shown here is derived from an EMBL/GenBank/DDBJ whole genome shotgun (WGS) entry which is preliminary data.</text>
</comment>
<feature type="compositionally biased region" description="Pro residues" evidence="1">
    <location>
        <begin position="11"/>
        <end position="20"/>
    </location>
</feature>
<dbReference type="SUPFAM" id="SSF81383">
    <property type="entry name" value="F-box domain"/>
    <property type="match status" value="1"/>
</dbReference>
<accession>A0AAX6EBL3</accession>
<name>A0AAX6EBL3_IRIPA</name>
<dbReference type="PANTHER" id="PTHR34145">
    <property type="entry name" value="OS02G0105600 PROTEIN"/>
    <property type="match status" value="1"/>
</dbReference>
<feature type="region of interest" description="Disordered" evidence="1">
    <location>
        <begin position="1"/>
        <end position="29"/>
    </location>
</feature>
<dbReference type="AlphaFoldDB" id="A0AAX6EBL3"/>
<dbReference type="Pfam" id="PF24758">
    <property type="entry name" value="LRR_At5g56370"/>
    <property type="match status" value="1"/>
</dbReference>
<dbReference type="Pfam" id="PF00646">
    <property type="entry name" value="F-box"/>
    <property type="match status" value="1"/>
</dbReference>
<evidence type="ECO:0000313" key="4">
    <source>
        <dbReference type="Proteomes" id="UP001140949"/>
    </source>
</evidence>
<dbReference type="SMART" id="SM00256">
    <property type="entry name" value="FBOX"/>
    <property type="match status" value="1"/>
</dbReference>
<reference evidence="3" key="1">
    <citation type="journal article" date="2023" name="GigaByte">
        <title>Genome assembly of the bearded iris, Iris pallida Lam.</title>
        <authorList>
            <person name="Bruccoleri R.E."/>
            <person name="Oakeley E.J."/>
            <person name="Faust A.M.E."/>
            <person name="Altorfer M."/>
            <person name="Dessus-Babus S."/>
            <person name="Burckhardt D."/>
            <person name="Oertli M."/>
            <person name="Naumann U."/>
            <person name="Petersen F."/>
            <person name="Wong J."/>
        </authorList>
    </citation>
    <scope>NUCLEOTIDE SEQUENCE</scope>
    <source>
        <strain evidence="3">GSM-AAB239-AS_SAM_17_03QT</strain>
    </source>
</reference>
<feature type="domain" description="F-box" evidence="2">
    <location>
        <begin position="28"/>
        <end position="64"/>
    </location>
</feature>
<dbReference type="InterPro" id="IPR036047">
    <property type="entry name" value="F-box-like_dom_sf"/>
</dbReference>
<dbReference type="InterPro" id="IPR053772">
    <property type="entry name" value="At1g61320/At1g61330-like"/>
</dbReference>
<evidence type="ECO:0000256" key="1">
    <source>
        <dbReference type="SAM" id="MobiDB-lite"/>
    </source>
</evidence>
<dbReference type="Gene3D" id="3.80.10.10">
    <property type="entry name" value="Ribonuclease Inhibitor"/>
    <property type="match status" value="1"/>
</dbReference>
<organism evidence="3 4">
    <name type="scientific">Iris pallida</name>
    <name type="common">Sweet iris</name>
    <dbReference type="NCBI Taxonomy" id="29817"/>
    <lineage>
        <taxon>Eukaryota</taxon>
        <taxon>Viridiplantae</taxon>
        <taxon>Streptophyta</taxon>
        <taxon>Embryophyta</taxon>
        <taxon>Tracheophyta</taxon>
        <taxon>Spermatophyta</taxon>
        <taxon>Magnoliopsida</taxon>
        <taxon>Liliopsida</taxon>
        <taxon>Asparagales</taxon>
        <taxon>Iridaceae</taxon>
        <taxon>Iridoideae</taxon>
        <taxon>Irideae</taxon>
        <taxon>Iris</taxon>
    </lineage>
</organism>
<dbReference type="InterPro" id="IPR006566">
    <property type="entry name" value="FBD"/>
</dbReference>
<dbReference type="InterPro" id="IPR055411">
    <property type="entry name" value="LRR_FXL15/At3g58940/PEG3-like"/>
</dbReference>
<feature type="compositionally biased region" description="Low complexity" evidence="1">
    <location>
        <begin position="1"/>
        <end position="10"/>
    </location>
</feature>
<dbReference type="SMART" id="SM00579">
    <property type="entry name" value="FBD"/>
    <property type="match status" value="1"/>
</dbReference>
<gene>
    <name evidence="3" type="ORF">M6B38_197530</name>
</gene>
<sequence>MRRGFLLSVPKPSPPLPPPSSSSSSESSDRLSSLPDAILLEILSLLCTDEIVRTGILSRRWRGLWTRSPVLHLARNYSVSFVERVDVDLPSVTDLLLTQCSSNPKIVSASFPLSNDPAASLRADRCIRFASARSVERLSFNPILLGRLRVPMPPSLFGCHSLTELRLNSCSISSSSVPPRKKKMCFFPTLRTIILTSVSIDDAQMEALLENCPVLESLSLSSIREITRLVIRAPHMRHLMVYGCGGLVRVELVEAPEMRRLMYNGDVSRIGNLEGKVPKVEEVALVSTKGVPFKNPAGWRRLVGAVATARILSVSSWFFKFPLTTFGPGGQEVVFKNLKELHWWPVYHKSPGALGEFWSAEKISTSSLRALLSMLRDCPSLEQLCIRATYNLEHEHDDMYWIMRPFSSRQYHAEELSLNIDSVGYEFPCLKTVNIAEFSGRKVEMKLVKFIAEKAVALESVNLHYVEDIQSELEGIRRVFTSIHKASPHATISFSEFDEDKVCSKHEHMWYDYVVV</sequence>
<proteinExistence type="predicted"/>
<dbReference type="EMBL" id="JANAVB010038020">
    <property type="protein sequence ID" value="KAJ6801341.1"/>
    <property type="molecule type" value="Genomic_DNA"/>
</dbReference>